<accession>A0A0N7MM16</accession>
<evidence type="ECO:0000313" key="8">
    <source>
        <dbReference type="Proteomes" id="UP000236544"/>
    </source>
</evidence>
<feature type="transmembrane region" description="Helical" evidence="6">
    <location>
        <begin position="90"/>
        <end position="112"/>
    </location>
</feature>
<keyword evidence="4 6" id="KW-0472">Membrane</keyword>
<evidence type="ECO:0000313" key="7">
    <source>
        <dbReference type="EMBL" id="CUS23838.1"/>
    </source>
</evidence>
<dbReference type="SUPFAM" id="SSF144091">
    <property type="entry name" value="Rhomboid-like"/>
    <property type="match status" value="1"/>
</dbReference>
<sequence length="275" mass="31028">MSGEAPAGLAQFPITKLCMLTTVILPIIASVADCKYWFLVYDDPFITEYKQYYRYFLFQIAAINETDVALITLIWYNLRHLERLFGSRKYASIIVLSWVYTSAMIILMNKLFNLNPFFKWNRFTSGSLPTVLSLFHFYKEYTPQIYEFDVRLTKPFGLRSKQLKWTFNDQFMINALVVILLVNQGLGGLATGFLSWLCGVFIDKGLLPGSEVFRVPSFIGRPGHNQGQTLVTGTESDGADVGEAGTQSSATGGDEEPGDEPARPLGVQFLDTFRM</sequence>
<dbReference type="InterPro" id="IPR035952">
    <property type="entry name" value="Rhomboid-like_sf"/>
</dbReference>
<feature type="transmembrane region" description="Helical" evidence="6">
    <location>
        <begin position="52"/>
        <end position="78"/>
    </location>
</feature>
<gene>
    <name evidence="7" type="ORF">LAQU0_S12e01178g</name>
</gene>
<proteinExistence type="predicted"/>
<feature type="transmembrane region" description="Helical" evidence="6">
    <location>
        <begin position="171"/>
        <end position="197"/>
    </location>
</feature>
<evidence type="ECO:0000256" key="6">
    <source>
        <dbReference type="SAM" id="Phobius"/>
    </source>
</evidence>
<evidence type="ECO:0000256" key="5">
    <source>
        <dbReference type="SAM" id="MobiDB-lite"/>
    </source>
</evidence>
<keyword evidence="2 6" id="KW-0812">Transmembrane</keyword>
<evidence type="ECO:0000256" key="4">
    <source>
        <dbReference type="ARBA" id="ARBA00023136"/>
    </source>
</evidence>
<dbReference type="EMBL" id="LN890553">
    <property type="protein sequence ID" value="CUS23838.1"/>
    <property type="molecule type" value="Genomic_DNA"/>
</dbReference>
<evidence type="ECO:0000256" key="3">
    <source>
        <dbReference type="ARBA" id="ARBA00022989"/>
    </source>
</evidence>
<protein>
    <submittedName>
        <fullName evidence="7">LAQU0S12e01178g1_1</fullName>
    </submittedName>
</protein>
<dbReference type="AlphaFoldDB" id="A0A0N7MM16"/>
<keyword evidence="3 6" id="KW-1133">Transmembrane helix</keyword>
<dbReference type="Proteomes" id="UP000236544">
    <property type="component" value="Unassembled WGS sequence"/>
</dbReference>
<dbReference type="GO" id="GO:0016020">
    <property type="term" value="C:membrane"/>
    <property type="evidence" value="ECO:0007669"/>
    <property type="project" value="UniProtKB-SubCell"/>
</dbReference>
<reference evidence="8" key="1">
    <citation type="submission" date="2015-10" db="EMBL/GenBank/DDBJ databases">
        <authorList>
            <person name="Devillers H."/>
        </authorList>
    </citation>
    <scope>NUCLEOTIDE SEQUENCE [LARGE SCALE GENOMIC DNA]</scope>
</reference>
<evidence type="ECO:0000256" key="1">
    <source>
        <dbReference type="ARBA" id="ARBA00004141"/>
    </source>
</evidence>
<keyword evidence="8" id="KW-1185">Reference proteome</keyword>
<feature type="transmembrane region" description="Helical" evidence="6">
    <location>
        <begin position="12"/>
        <end position="32"/>
    </location>
</feature>
<dbReference type="OrthoDB" id="272778at2759"/>
<comment type="subcellular location">
    <subcellularLocation>
        <location evidence="1">Membrane</location>
        <topology evidence="1">Multi-pass membrane protein</topology>
    </subcellularLocation>
</comment>
<evidence type="ECO:0000256" key="2">
    <source>
        <dbReference type="ARBA" id="ARBA00022692"/>
    </source>
</evidence>
<feature type="compositionally biased region" description="Polar residues" evidence="5">
    <location>
        <begin position="225"/>
        <end position="235"/>
    </location>
</feature>
<feature type="region of interest" description="Disordered" evidence="5">
    <location>
        <begin position="224"/>
        <end position="265"/>
    </location>
</feature>
<organism evidence="7 8">
    <name type="scientific">Lachancea quebecensis</name>
    <dbReference type="NCBI Taxonomy" id="1654605"/>
    <lineage>
        <taxon>Eukaryota</taxon>
        <taxon>Fungi</taxon>
        <taxon>Dikarya</taxon>
        <taxon>Ascomycota</taxon>
        <taxon>Saccharomycotina</taxon>
        <taxon>Saccharomycetes</taxon>
        <taxon>Saccharomycetales</taxon>
        <taxon>Saccharomycetaceae</taxon>
        <taxon>Lachancea</taxon>
    </lineage>
</organism>
<name>A0A0N7MM16_9SACH</name>